<name>A0A4R7YQ11_9FIRM</name>
<evidence type="ECO:0000313" key="2">
    <source>
        <dbReference type="Proteomes" id="UP000294697"/>
    </source>
</evidence>
<dbReference type="InterPro" id="IPR015943">
    <property type="entry name" value="WD40/YVTN_repeat-like_dom_sf"/>
</dbReference>
<dbReference type="EMBL" id="SODA01000030">
    <property type="protein sequence ID" value="TDV99720.1"/>
    <property type="molecule type" value="Genomic_DNA"/>
</dbReference>
<comment type="caution">
    <text evidence="1">The sequence shown here is derived from an EMBL/GenBank/DDBJ whole genome shotgun (WGS) entry which is preliminary data.</text>
</comment>
<dbReference type="Pfam" id="PF07494">
    <property type="entry name" value="Reg_prop"/>
    <property type="match status" value="2"/>
</dbReference>
<dbReference type="Gene3D" id="2.130.10.10">
    <property type="entry name" value="YVTN repeat-like/Quinoprotein amine dehydrogenase"/>
    <property type="match status" value="1"/>
</dbReference>
<dbReference type="AlphaFoldDB" id="A0A4R7YQ11"/>
<protein>
    <submittedName>
        <fullName evidence="1">Two component regulator with propeller domain</fullName>
    </submittedName>
</protein>
<accession>A0A4R7YQ11</accession>
<dbReference type="InterPro" id="IPR011110">
    <property type="entry name" value="Reg_prop"/>
</dbReference>
<evidence type="ECO:0000313" key="1">
    <source>
        <dbReference type="EMBL" id="TDV99720.1"/>
    </source>
</evidence>
<dbReference type="OrthoDB" id="9772100at2"/>
<proteinExistence type="predicted"/>
<organism evidence="1 2">
    <name type="scientific">Halanaerobium saccharolyticum</name>
    <dbReference type="NCBI Taxonomy" id="43595"/>
    <lineage>
        <taxon>Bacteria</taxon>
        <taxon>Bacillati</taxon>
        <taxon>Bacillota</taxon>
        <taxon>Clostridia</taxon>
        <taxon>Halanaerobiales</taxon>
        <taxon>Halanaerobiaceae</taxon>
        <taxon>Halanaerobium</taxon>
    </lineage>
</organism>
<reference evidence="1 2" key="1">
    <citation type="submission" date="2019-03" db="EMBL/GenBank/DDBJ databases">
        <title>Subsurface microbial communities from deep shales in Ohio and West Virginia, USA.</title>
        <authorList>
            <person name="Wrighton K."/>
        </authorList>
    </citation>
    <scope>NUCLEOTIDE SEQUENCE [LARGE SCALE GENOMIC DNA]</scope>
    <source>
        <strain evidence="1 2">MSL9.2</strain>
    </source>
</reference>
<dbReference type="RefSeq" id="WP_111573194.1">
    <property type="nucleotide sequence ID" value="NZ_QLME01000027.1"/>
</dbReference>
<dbReference type="SUPFAM" id="SSF63829">
    <property type="entry name" value="Calcium-dependent phosphotriesterase"/>
    <property type="match status" value="1"/>
</dbReference>
<sequence length="179" mass="20363">MAVKEYQAEILTLALWDQGVVKIDVSDLKNIQNIKEYSFSDNRIYSLLKTNSLKGESSYNNLEWVGSWGGGLYIIDQEGNIQEIKSSETKGSLIHPIIYSLFQDQTGIIWLGTNGGGLNKINPRKENFVLVDHNENNNSLSQGKINSIYIDHNDHLWIAVYGSGIERYLNKENKVIKYH</sequence>
<dbReference type="Proteomes" id="UP000294697">
    <property type="component" value="Unassembled WGS sequence"/>
</dbReference>
<gene>
    <name evidence="1" type="ORF">C8C77_13037</name>
</gene>